<sequence>MKVVMFLAFACFALANVSAYPHGHNNGDNGNNGERYNGNRYNAERDAYYGEEKYYDDDEDNAHYYIHDETKTRKTEKATTKKVEITEKERYDNGGDKYDNHGHDDFEHVQTEVDVKEVWTVKHSVKGLAFTCTSTRNER</sequence>
<keyword evidence="3" id="KW-1185">Reference proteome</keyword>
<accession>A0A8W8MKA4</accession>
<feature type="signal peptide" evidence="1">
    <location>
        <begin position="1"/>
        <end position="19"/>
    </location>
</feature>
<protein>
    <submittedName>
        <fullName evidence="2">Uncharacterized protein</fullName>
    </submittedName>
</protein>
<reference evidence="2" key="1">
    <citation type="submission" date="2022-08" db="UniProtKB">
        <authorList>
            <consortium name="EnsemblMetazoa"/>
        </authorList>
    </citation>
    <scope>IDENTIFICATION</scope>
    <source>
        <strain evidence="2">05x7-T-G4-1.051#20</strain>
    </source>
</reference>
<dbReference type="EnsemblMetazoa" id="G33430.1">
    <property type="protein sequence ID" value="G33430.1:cds"/>
    <property type="gene ID" value="G33430"/>
</dbReference>
<dbReference type="Proteomes" id="UP000005408">
    <property type="component" value="Unassembled WGS sequence"/>
</dbReference>
<keyword evidence="1" id="KW-0732">Signal</keyword>
<organism evidence="2 3">
    <name type="scientific">Magallana gigas</name>
    <name type="common">Pacific oyster</name>
    <name type="synonym">Crassostrea gigas</name>
    <dbReference type="NCBI Taxonomy" id="29159"/>
    <lineage>
        <taxon>Eukaryota</taxon>
        <taxon>Metazoa</taxon>
        <taxon>Spiralia</taxon>
        <taxon>Lophotrochozoa</taxon>
        <taxon>Mollusca</taxon>
        <taxon>Bivalvia</taxon>
        <taxon>Autobranchia</taxon>
        <taxon>Pteriomorphia</taxon>
        <taxon>Ostreida</taxon>
        <taxon>Ostreoidea</taxon>
        <taxon>Ostreidae</taxon>
        <taxon>Magallana</taxon>
    </lineage>
</organism>
<name>A0A8W8MKA4_MAGGI</name>
<dbReference type="AlphaFoldDB" id="A0A8W8MKA4"/>
<evidence type="ECO:0000313" key="3">
    <source>
        <dbReference type="Proteomes" id="UP000005408"/>
    </source>
</evidence>
<evidence type="ECO:0000256" key="1">
    <source>
        <dbReference type="SAM" id="SignalP"/>
    </source>
</evidence>
<feature type="chain" id="PRO_5036464076" evidence="1">
    <location>
        <begin position="20"/>
        <end position="139"/>
    </location>
</feature>
<evidence type="ECO:0000313" key="2">
    <source>
        <dbReference type="EnsemblMetazoa" id="G33430.1:cds"/>
    </source>
</evidence>
<proteinExistence type="predicted"/>